<keyword evidence="6 7" id="KW-0472">Membrane</keyword>
<feature type="transmembrane region" description="Helical" evidence="7">
    <location>
        <begin position="130"/>
        <end position="150"/>
    </location>
</feature>
<dbReference type="SUPFAM" id="SSF103481">
    <property type="entry name" value="Multidrug resistance efflux transporter EmrE"/>
    <property type="match status" value="2"/>
</dbReference>
<feature type="transmembrane region" description="Helical" evidence="7">
    <location>
        <begin position="156"/>
        <end position="174"/>
    </location>
</feature>
<evidence type="ECO:0000256" key="4">
    <source>
        <dbReference type="ARBA" id="ARBA00022692"/>
    </source>
</evidence>
<dbReference type="PANTHER" id="PTHR42920">
    <property type="entry name" value="OS03G0707200 PROTEIN-RELATED"/>
    <property type="match status" value="1"/>
</dbReference>
<dbReference type="GO" id="GO:0005886">
    <property type="term" value="C:plasma membrane"/>
    <property type="evidence" value="ECO:0007669"/>
    <property type="project" value="UniProtKB-SubCell"/>
</dbReference>
<proteinExistence type="inferred from homology"/>
<feature type="transmembrane region" description="Helical" evidence="7">
    <location>
        <begin position="12"/>
        <end position="31"/>
    </location>
</feature>
<dbReference type="EMBL" id="CP163439">
    <property type="protein sequence ID" value="XDQ36639.1"/>
    <property type="molecule type" value="Genomic_DNA"/>
</dbReference>
<feature type="transmembrane region" description="Helical" evidence="7">
    <location>
        <begin position="186"/>
        <end position="206"/>
    </location>
</feature>
<evidence type="ECO:0000256" key="2">
    <source>
        <dbReference type="ARBA" id="ARBA00007362"/>
    </source>
</evidence>
<feature type="transmembrane region" description="Helical" evidence="7">
    <location>
        <begin position="51"/>
        <end position="70"/>
    </location>
</feature>
<feature type="transmembrane region" description="Helical" evidence="7">
    <location>
        <begin position="218"/>
        <end position="239"/>
    </location>
</feature>
<feature type="domain" description="EamA" evidence="8">
    <location>
        <begin position="157"/>
        <end position="291"/>
    </location>
</feature>
<keyword evidence="5 7" id="KW-1133">Transmembrane helix</keyword>
<dbReference type="InterPro" id="IPR037185">
    <property type="entry name" value="EmrE-like"/>
</dbReference>
<sequence length="312" mass="31107">MTQLDISTSPPGRATAPASGALIAVGGIVVLQTGVACSEKLFDHLGVSGTAWLRLLIAAALLLLFARPVLSGKTLRQWSTVLLLGAASAGMTLLFSAAIARIPLGIAATVEFLGPLAVAVLASRKPVHGLCALLAGTGVALICFAGSGGVGGGLDYTGLALAFAAAACWAGYIVCTRVVGEVFDGYQGLAVSMAVAALVVTPVGFQEGTTGLLDSADPVLLLAAVTGVALLSPVAAFALEMTALRRVPVRTFGILTSLEPAVAAVAGLILLHQSLGAAQVAGLVCVVAASAAATWADRTGAAEETHTNEELS</sequence>
<evidence type="ECO:0000259" key="8">
    <source>
        <dbReference type="Pfam" id="PF00892"/>
    </source>
</evidence>
<name>A0AB39Q1N2_9ACTN</name>
<evidence type="ECO:0000256" key="6">
    <source>
        <dbReference type="ARBA" id="ARBA00023136"/>
    </source>
</evidence>
<feature type="transmembrane region" description="Helical" evidence="7">
    <location>
        <begin position="277"/>
        <end position="296"/>
    </location>
</feature>
<dbReference type="PANTHER" id="PTHR42920:SF5">
    <property type="entry name" value="EAMA DOMAIN-CONTAINING PROTEIN"/>
    <property type="match status" value="1"/>
</dbReference>
<keyword evidence="3" id="KW-1003">Cell membrane</keyword>
<feature type="transmembrane region" description="Helical" evidence="7">
    <location>
        <begin position="82"/>
        <end position="100"/>
    </location>
</feature>
<evidence type="ECO:0000256" key="5">
    <source>
        <dbReference type="ARBA" id="ARBA00022989"/>
    </source>
</evidence>
<evidence type="ECO:0000256" key="7">
    <source>
        <dbReference type="SAM" id="Phobius"/>
    </source>
</evidence>
<feature type="transmembrane region" description="Helical" evidence="7">
    <location>
        <begin position="251"/>
        <end position="271"/>
    </location>
</feature>
<dbReference type="Pfam" id="PF00892">
    <property type="entry name" value="EamA"/>
    <property type="match status" value="1"/>
</dbReference>
<dbReference type="InterPro" id="IPR000620">
    <property type="entry name" value="EamA_dom"/>
</dbReference>
<protein>
    <submittedName>
        <fullName evidence="9">DMT family transporter</fullName>
    </submittedName>
</protein>
<feature type="transmembrane region" description="Helical" evidence="7">
    <location>
        <begin position="106"/>
        <end position="123"/>
    </location>
</feature>
<accession>A0AB39Q1N2</accession>
<keyword evidence="4 7" id="KW-0812">Transmembrane</keyword>
<comment type="subcellular location">
    <subcellularLocation>
        <location evidence="1">Cell membrane</location>
        <topology evidence="1">Multi-pass membrane protein</topology>
    </subcellularLocation>
</comment>
<organism evidence="9">
    <name type="scientific">Streptomyces sp. R28</name>
    <dbReference type="NCBI Taxonomy" id="3238628"/>
    <lineage>
        <taxon>Bacteria</taxon>
        <taxon>Bacillati</taxon>
        <taxon>Actinomycetota</taxon>
        <taxon>Actinomycetes</taxon>
        <taxon>Kitasatosporales</taxon>
        <taxon>Streptomycetaceae</taxon>
        <taxon>Streptomyces</taxon>
    </lineage>
</organism>
<dbReference type="RefSeq" id="WP_369171275.1">
    <property type="nucleotide sequence ID" value="NZ_CP163439.1"/>
</dbReference>
<evidence type="ECO:0000256" key="1">
    <source>
        <dbReference type="ARBA" id="ARBA00004651"/>
    </source>
</evidence>
<reference evidence="9" key="1">
    <citation type="submission" date="2024-07" db="EMBL/GenBank/DDBJ databases">
        <authorList>
            <person name="Yu S.T."/>
        </authorList>
    </citation>
    <scope>NUCLEOTIDE SEQUENCE</scope>
    <source>
        <strain evidence="9">R28</strain>
    </source>
</reference>
<comment type="similarity">
    <text evidence="2">Belongs to the EamA transporter family.</text>
</comment>
<evidence type="ECO:0000256" key="3">
    <source>
        <dbReference type="ARBA" id="ARBA00022475"/>
    </source>
</evidence>
<dbReference type="InterPro" id="IPR051258">
    <property type="entry name" value="Diverse_Substrate_Transporter"/>
</dbReference>
<evidence type="ECO:0000313" key="9">
    <source>
        <dbReference type="EMBL" id="XDQ36639.1"/>
    </source>
</evidence>
<dbReference type="AlphaFoldDB" id="A0AB39Q1N2"/>
<gene>
    <name evidence="9" type="ORF">AB5J49_26725</name>
</gene>